<keyword evidence="1" id="KW-0812">Transmembrane</keyword>
<name>A0A1N6ICM1_9BACT</name>
<dbReference type="NCBIfam" id="TIGR04391">
    <property type="entry name" value="CcmD_alt_fam"/>
    <property type="match status" value="1"/>
</dbReference>
<dbReference type="RefSeq" id="WP_019999436.1">
    <property type="nucleotide sequence ID" value="NZ_FSRG01000006.1"/>
</dbReference>
<proteinExistence type="predicted"/>
<dbReference type="InterPro" id="IPR030888">
    <property type="entry name" value="Put_ccm"/>
</dbReference>
<keyword evidence="3" id="KW-1185">Reference proteome</keyword>
<dbReference type="Proteomes" id="UP000184694">
    <property type="component" value="Unassembled WGS sequence"/>
</dbReference>
<dbReference type="STRING" id="1121457.SAMN02745161_2620"/>
<feature type="transmembrane region" description="Helical" evidence="1">
    <location>
        <begin position="6"/>
        <end position="26"/>
    </location>
</feature>
<sequence>MESSNWLLMANVAVWVGIAGYLFFIARKHCELSKRVRQMELLND</sequence>
<organism evidence="2 3">
    <name type="scientific">Halodesulfovibrio marinisediminis DSM 17456</name>
    <dbReference type="NCBI Taxonomy" id="1121457"/>
    <lineage>
        <taxon>Bacteria</taxon>
        <taxon>Pseudomonadati</taxon>
        <taxon>Thermodesulfobacteriota</taxon>
        <taxon>Desulfovibrionia</taxon>
        <taxon>Desulfovibrionales</taxon>
        <taxon>Desulfovibrionaceae</taxon>
        <taxon>Halodesulfovibrio</taxon>
    </lineage>
</organism>
<accession>A0A1N6ICM1</accession>
<dbReference type="OrthoDB" id="5472224at2"/>
<keyword evidence="1" id="KW-0472">Membrane</keyword>
<reference evidence="3" key="1">
    <citation type="submission" date="2016-11" db="EMBL/GenBank/DDBJ databases">
        <authorList>
            <person name="Varghese N."/>
            <person name="Submissions S."/>
        </authorList>
    </citation>
    <scope>NUCLEOTIDE SEQUENCE [LARGE SCALE GENOMIC DNA]</scope>
    <source>
        <strain evidence="3">DSM 17456</strain>
    </source>
</reference>
<dbReference type="EMBL" id="FSRG01000006">
    <property type="protein sequence ID" value="SIO29695.1"/>
    <property type="molecule type" value="Genomic_DNA"/>
</dbReference>
<evidence type="ECO:0000313" key="2">
    <source>
        <dbReference type="EMBL" id="SIO29695.1"/>
    </source>
</evidence>
<gene>
    <name evidence="2" type="ORF">SAMN02745161_2620</name>
</gene>
<keyword evidence="1" id="KW-1133">Transmembrane helix</keyword>
<dbReference type="AlphaFoldDB" id="A0A1N6ICM1"/>
<protein>
    <submittedName>
        <fullName evidence="2">CcmD family protein</fullName>
    </submittedName>
</protein>
<evidence type="ECO:0000313" key="3">
    <source>
        <dbReference type="Proteomes" id="UP000184694"/>
    </source>
</evidence>
<evidence type="ECO:0000256" key="1">
    <source>
        <dbReference type="SAM" id="Phobius"/>
    </source>
</evidence>